<proteinExistence type="predicted"/>
<evidence type="ECO:0000313" key="3">
    <source>
        <dbReference type="Proteomes" id="UP001149140"/>
    </source>
</evidence>
<protein>
    <submittedName>
        <fullName evidence="2">Lantibiotic dehydratase family protein</fullName>
    </submittedName>
</protein>
<name>A0A9X3MQU5_9ACTN</name>
<dbReference type="RefSeq" id="WP_270038884.1">
    <property type="nucleotide sequence ID" value="NZ_JAPDOD010000004.1"/>
</dbReference>
<evidence type="ECO:0000313" key="2">
    <source>
        <dbReference type="EMBL" id="MDA0160117.1"/>
    </source>
</evidence>
<dbReference type="EMBL" id="JAPDOD010000004">
    <property type="protein sequence ID" value="MDA0160117.1"/>
    <property type="molecule type" value="Genomic_DNA"/>
</dbReference>
<sequence>MELTREWDLWPEFAVRSSGFPVEGLDVFGPGEEQRLARVARDPAFREAVAWQSRESLTRAVDKLAAGAPGSPSKQRRWTDVVAGYWQRYCAKNDTIGFFGPLAWGSFAADGAPIAVRAGTLERERVVHFETWAMEALAFSSGVHAPLPMGPFPERALRPLLHDTSALDRLERTREDVGNAPREHVAAALDQLDAVFEQVTGRAAAHATGDSGGGRTIAYLDSMRDLDLTLGPAVIDELRSSLPIVLAASRWWCGRVFDRGTELLERIAHGHEGPLAPLLGRLMGAGFGLWDQMGEEQEELRRRWASAVNGDAAAFADWTPAWYASDYHSADLQIAAQSPDAIARGDFLVVLGDFHGGDNPLAQGLFGLRHPDPAGMLRRIAAEAGPGVHLSPPRRGVVEMTARSWPLYPEGDVVVTSGDEPAPPGTHRVALDDVVIDGDGHVRDRQGTFRTPLARFLYLPIFVAALRSFDPIGEHEGRAQLGKLVVRREHWSAPANELPTGAPELAAWARDRGLPRRVFARSPLERKPRYVDFKSASLTRTLARFVAPAREQAPGAPFEFTEMLPGPQDCWLRSDAGRHTCELRVVARAR</sequence>
<feature type="domain" description="Lantibiotic dehydratase N-terminal" evidence="1">
    <location>
        <begin position="41"/>
        <end position="137"/>
    </location>
</feature>
<dbReference type="InterPro" id="IPR006827">
    <property type="entry name" value="Lant_deHydtase_N"/>
</dbReference>
<dbReference type="AlphaFoldDB" id="A0A9X3MQU5"/>
<accession>A0A9X3MQU5</accession>
<evidence type="ECO:0000259" key="1">
    <source>
        <dbReference type="Pfam" id="PF04738"/>
    </source>
</evidence>
<dbReference type="Proteomes" id="UP001149140">
    <property type="component" value="Unassembled WGS sequence"/>
</dbReference>
<dbReference type="Pfam" id="PF04738">
    <property type="entry name" value="Lant_dehydr_N"/>
    <property type="match status" value="1"/>
</dbReference>
<comment type="caution">
    <text evidence="2">The sequence shown here is derived from an EMBL/GenBank/DDBJ whole genome shotgun (WGS) entry which is preliminary data.</text>
</comment>
<reference evidence="2" key="1">
    <citation type="submission" date="2022-10" db="EMBL/GenBank/DDBJ databases">
        <title>The WGS of Solirubrobacter ginsenosidimutans DSM 21036.</title>
        <authorList>
            <person name="Jiang Z."/>
        </authorList>
    </citation>
    <scope>NUCLEOTIDE SEQUENCE</scope>
    <source>
        <strain evidence="2">DSM 21036</strain>
    </source>
</reference>
<gene>
    <name evidence="2" type="ORF">OM076_07580</name>
</gene>
<keyword evidence="3" id="KW-1185">Reference proteome</keyword>
<organism evidence="2 3">
    <name type="scientific">Solirubrobacter ginsenosidimutans</name>
    <dbReference type="NCBI Taxonomy" id="490573"/>
    <lineage>
        <taxon>Bacteria</taxon>
        <taxon>Bacillati</taxon>
        <taxon>Actinomycetota</taxon>
        <taxon>Thermoleophilia</taxon>
        <taxon>Solirubrobacterales</taxon>
        <taxon>Solirubrobacteraceae</taxon>
        <taxon>Solirubrobacter</taxon>
    </lineage>
</organism>